<dbReference type="Gene3D" id="2.160.10.10">
    <property type="entry name" value="Hexapeptide repeat proteins"/>
    <property type="match status" value="1"/>
</dbReference>
<keyword evidence="2 6" id="KW-0808">Transferase</keyword>
<evidence type="ECO:0000256" key="3">
    <source>
        <dbReference type="ARBA" id="ARBA00022737"/>
    </source>
</evidence>
<evidence type="ECO:0000256" key="1">
    <source>
        <dbReference type="ARBA" id="ARBA00022605"/>
    </source>
</evidence>
<evidence type="ECO:0000256" key="5">
    <source>
        <dbReference type="ARBA" id="ARBA00023154"/>
    </source>
</evidence>
<dbReference type="PANTHER" id="PTHR43300">
    <property type="entry name" value="ACETYLTRANSFERASE"/>
    <property type="match status" value="1"/>
</dbReference>
<evidence type="ECO:0000256" key="4">
    <source>
        <dbReference type="ARBA" id="ARBA00022915"/>
    </source>
</evidence>
<dbReference type="EMBL" id="PCSB01000070">
    <property type="protein sequence ID" value="PIP31475.1"/>
    <property type="molecule type" value="Genomic_DNA"/>
</dbReference>
<keyword evidence="3" id="KW-0677">Repeat</keyword>
<dbReference type="InterPro" id="IPR001451">
    <property type="entry name" value="Hexapep"/>
</dbReference>
<comment type="caution">
    <text evidence="6">The sequence shown here is derived from an EMBL/GenBank/DDBJ whole genome shotgun (WGS) entry which is preliminary data.</text>
</comment>
<protein>
    <submittedName>
        <fullName evidence="6">Transferase</fullName>
    </submittedName>
</protein>
<dbReference type="Pfam" id="PF00132">
    <property type="entry name" value="Hexapep"/>
    <property type="match status" value="2"/>
</dbReference>
<dbReference type="Proteomes" id="UP000230447">
    <property type="component" value="Unassembled WGS sequence"/>
</dbReference>
<sequence>MKNFTCYKNVFIGKGAVIQPGAIIGLPSFGKKDGEVKTVIGKNAVIRSNSVIYAGCKIGKNLQTGHNVTIREDNEIGDNLSIWSNSVLYPHNKIGNSVKIHCNCFIESSVLKNNVFLGPHVVITDDLHPVCPRWKECLGGVVIEENVSVGGNVTLLPGVTIGKDSLVGAGSVVVKNIPPRTVVVGNPAKVVKRTDSLKCLKKFYKKPYEWREK</sequence>
<dbReference type="InterPro" id="IPR050179">
    <property type="entry name" value="Trans_hexapeptide_repeat"/>
</dbReference>
<dbReference type="InterPro" id="IPR011004">
    <property type="entry name" value="Trimer_LpxA-like_sf"/>
</dbReference>
<dbReference type="AlphaFoldDB" id="A0A2G9ZE76"/>
<name>A0A2G9ZE76_9BACT</name>
<organism evidence="6 7">
    <name type="scientific">bacterium (Candidatus Gribaldobacteria) CG23_combo_of_CG06-09_8_20_14_all_37_87_8</name>
    <dbReference type="NCBI Taxonomy" id="2014278"/>
    <lineage>
        <taxon>Bacteria</taxon>
        <taxon>Candidatus Gribaldobacteria</taxon>
    </lineage>
</organism>
<gene>
    <name evidence="6" type="ORF">COX24_03345</name>
</gene>
<dbReference type="PROSITE" id="PS00101">
    <property type="entry name" value="HEXAPEP_TRANSFERASES"/>
    <property type="match status" value="1"/>
</dbReference>
<dbReference type="GO" id="GO:0016740">
    <property type="term" value="F:transferase activity"/>
    <property type="evidence" value="ECO:0007669"/>
    <property type="project" value="UniProtKB-KW"/>
</dbReference>
<reference evidence="6 7" key="1">
    <citation type="submission" date="2017-09" db="EMBL/GenBank/DDBJ databases">
        <title>Depth-based differentiation of microbial function through sediment-hosted aquifers and enrichment of novel symbionts in the deep terrestrial subsurface.</title>
        <authorList>
            <person name="Probst A.J."/>
            <person name="Ladd B."/>
            <person name="Jarett J.K."/>
            <person name="Geller-Mcgrath D.E."/>
            <person name="Sieber C.M."/>
            <person name="Emerson J.B."/>
            <person name="Anantharaman K."/>
            <person name="Thomas B.C."/>
            <person name="Malmstrom R."/>
            <person name="Stieglmeier M."/>
            <person name="Klingl A."/>
            <person name="Woyke T."/>
            <person name="Ryan C.M."/>
            <person name="Banfield J.F."/>
        </authorList>
    </citation>
    <scope>NUCLEOTIDE SEQUENCE [LARGE SCALE GENOMIC DNA]</scope>
    <source>
        <strain evidence="6">CG23_combo_of_CG06-09_8_20_14_all_37_87_8</strain>
    </source>
</reference>
<dbReference type="SUPFAM" id="SSF51161">
    <property type="entry name" value="Trimeric LpxA-like enzymes"/>
    <property type="match status" value="2"/>
</dbReference>
<keyword evidence="1" id="KW-0028">Amino-acid biosynthesis</keyword>
<proteinExistence type="predicted"/>
<keyword evidence="4" id="KW-0220">Diaminopimelate biosynthesis</keyword>
<accession>A0A2G9ZE76</accession>
<dbReference type="CDD" id="cd03358">
    <property type="entry name" value="LbH_WxcM_N_like"/>
    <property type="match status" value="1"/>
</dbReference>
<keyword evidence="5" id="KW-0457">Lysine biosynthesis</keyword>
<evidence type="ECO:0000313" key="7">
    <source>
        <dbReference type="Proteomes" id="UP000230447"/>
    </source>
</evidence>
<dbReference type="InterPro" id="IPR018357">
    <property type="entry name" value="Hexapep_transf_CS"/>
</dbReference>
<dbReference type="PANTHER" id="PTHR43300:SF10">
    <property type="entry name" value="2,3,4,5-TETRAHYDROPYRIDINE-2,6-DICARBOXYLATE N-ACETYLTRANSFERASE"/>
    <property type="match status" value="1"/>
</dbReference>
<evidence type="ECO:0000313" key="6">
    <source>
        <dbReference type="EMBL" id="PIP31475.1"/>
    </source>
</evidence>
<evidence type="ECO:0000256" key="2">
    <source>
        <dbReference type="ARBA" id="ARBA00022679"/>
    </source>
</evidence>